<keyword evidence="1" id="KW-0614">Plasmid</keyword>
<dbReference type="RefSeq" id="WP_034789708.1">
    <property type="nucleotide sequence ID" value="NZ_CAXURO020000002.1"/>
</dbReference>
<evidence type="ECO:0000313" key="1">
    <source>
        <dbReference type="EMBL" id="USJ26294.1"/>
    </source>
</evidence>
<evidence type="ECO:0000313" key="4">
    <source>
        <dbReference type="Proteomes" id="UP001214094"/>
    </source>
</evidence>
<dbReference type="OrthoDB" id="8281686at2"/>
<reference evidence="2 4" key="2">
    <citation type="submission" date="2023-03" db="EMBL/GenBank/DDBJ databases">
        <title>Comparative genome and transcriptome analysis combination mining strategies for increasing vitamin B12 production of Ensifer adhaerens strain.</title>
        <authorList>
            <person name="Yongheng L."/>
        </authorList>
    </citation>
    <scope>NUCLEOTIDE SEQUENCE [LARGE SCALE GENOMIC DNA]</scope>
    <source>
        <strain evidence="2 4">Casida A-T305</strain>
        <plasmid evidence="2 4">unnamedA</plasmid>
    </source>
</reference>
<evidence type="ECO:0000313" key="3">
    <source>
        <dbReference type="Proteomes" id="UP001055460"/>
    </source>
</evidence>
<organism evidence="1 3">
    <name type="scientific">Ensifer adhaerens</name>
    <name type="common">Sinorhizobium morelense</name>
    <dbReference type="NCBI Taxonomy" id="106592"/>
    <lineage>
        <taxon>Bacteria</taxon>
        <taxon>Pseudomonadati</taxon>
        <taxon>Pseudomonadota</taxon>
        <taxon>Alphaproteobacteria</taxon>
        <taxon>Hyphomicrobiales</taxon>
        <taxon>Rhizobiaceae</taxon>
        <taxon>Sinorhizobium/Ensifer group</taxon>
        <taxon>Ensifer</taxon>
    </lineage>
</organism>
<accession>A0A9Q8YEP7</accession>
<gene>
    <name evidence="1" type="ORF">NE863_20215</name>
    <name evidence="2" type="ORF">P4B07_20810</name>
</gene>
<dbReference type="AlphaFoldDB" id="A0A9Q8YEP7"/>
<evidence type="ECO:0000313" key="2">
    <source>
        <dbReference type="EMBL" id="WFP93682.1"/>
    </source>
</evidence>
<reference evidence="1" key="1">
    <citation type="submission" date="2022-06" db="EMBL/GenBank/DDBJ databases">
        <title>Physiological and biochemical characterization and genomic elucidation of a strain of the genus Ensifer adhaerens M8 that combines arsenic oxidation and chromium reduction.</title>
        <authorList>
            <person name="Li X."/>
            <person name="Yu c."/>
        </authorList>
    </citation>
    <scope>NUCLEOTIDE SEQUENCE</scope>
    <source>
        <strain evidence="1">M8</strain>
        <plasmid evidence="1">pA</plasmid>
    </source>
</reference>
<geneLocation type="plasmid" evidence="1 3">
    <name>pA</name>
</geneLocation>
<protein>
    <submittedName>
        <fullName evidence="1">Uncharacterized protein</fullName>
    </submittedName>
</protein>
<dbReference type="EMBL" id="CP121309">
    <property type="protein sequence ID" value="WFP93682.1"/>
    <property type="molecule type" value="Genomic_DNA"/>
</dbReference>
<name>A0A9Q8YEP7_ENSAD</name>
<dbReference type="Proteomes" id="UP001214094">
    <property type="component" value="Plasmid unnamedA"/>
</dbReference>
<keyword evidence="4" id="KW-1185">Reference proteome</keyword>
<dbReference type="EMBL" id="CP098808">
    <property type="protein sequence ID" value="USJ26294.1"/>
    <property type="molecule type" value="Genomic_DNA"/>
</dbReference>
<dbReference type="Proteomes" id="UP001055460">
    <property type="component" value="Plasmid pA"/>
</dbReference>
<sequence length="136" mass="15286">MKHQTIEQLQALAEIRPDPVMTRTERLQRWAELLESNPDRRLGTLSGTERATAAVRQAMQVNGSPMTVAFEDTQLRLAGLADDSYGEAKRFFEISDHQLHDIVCDCNFGSSVRAAYAARRVRAAIGLWPRLKALFS</sequence>
<dbReference type="KEGG" id="eah:FA04_20540"/>
<geneLocation type="plasmid" evidence="2 4">
    <name>unnamedA</name>
</geneLocation>
<dbReference type="GeneID" id="29520719"/>
<proteinExistence type="predicted"/>